<keyword evidence="3 8" id="KW-0547">Nucleotide-binding</keyword>
<dbReference type="InterPro" id="IPR036249">
    <property type="entry name" value="Thioredoxin-like_sf"/>
</dbReference>
<dbReference type="Gene3D" id="3.50.7.10">
    <property type="entry name" value="GroEL"/>
    <property type="match status" value="1"/>
</dbReference>
<dbReference type="InterPro" id="IPR027413">
    <property type="entry name" value="GROEL-like_equatorial_sf"/>
</dbReference>
<dbReference type="GO" id="GO:0006418">
    <property type="term" value="P:tRNA aminoacylation for protein translation"/>
    <property type="evidence" value="ECO:0007669"/>
    <property type="project" value="InterPro"/>
</dbReference>
<keyword evidence="6" id="KW-0030">Aminoacyl-tRNA synthetase</keyword>
<evidence type="ECO:0000256" key="8">
    <source>
        <dbReference type="RuleBase" id="RU004187"/>
    </source>
</evidence>
<dbReference type="InterPro" id="IPR013155">
    <property type="entry name" value="M/V/L/I-tRNA-synth_anticd-bd"/>
</dbReference>
<organism evidence="10 11">
    <name type="scientific">Rotaria sordida</name>
    <dbReference type="NCBI Taxonomy" id="392033"/>
    <lineage>
        <taxon>Eukaryota</taxon>
        <taxon>Metazoa</taxon>
        <taxon>Spiralia</taxon>
        <taxon>Gnathifera</taxon>
        <taxon>Rotifera</taxon>
        <taxon>Eurotatoria</taxon>
        <taxon>Bdelloidea</taxon>
        <taxon>Philodinida</taxon>
        <taxon>Philodinidae</taxon>
        <taxon>Rotaria</taxon>
    </lineage>
</organism>
<dbReference type="InterPro" id="IPR027409">
    <property type="entry name" value="GroEL-like_apical_dom_sf"/>
</dbReference>
<dbReference type="Gene3D" id="1.10.730.10">
    <property type="entry name" value="Isoleucyl-tRNA Synthetase, Domain 1"/>
    <property type="match status" value="1"/>
</dbReference>
<dbReference type="PANTHER" id="PTHR11353">
    <property type="entry name" value="CHAPERONIN"/>
    <property type="match status" value="1"/>
</dbReference>
<dbReference type="GO" id="GO:0140662">
    <property type="term" value="F:ATP-dependent protein folding chaperone"/>
    <property type="evidence" value="ECO:0007669"/>
    <property type="project" value="InterPro"/>
</dbReference>
<evidence type="ECO:0000256" key="2">
    <source>
        <dbReference type="ARBA" id="ARBA00022598"/>
    </source>
</evidence>
<dbReference type="Pfam" id="PF08264">
    <property type="entry name" value="Anticodon_1"/>
    <property type="match status" value="1"/>
</dbReference>
<dbReference type="GO" id="GO:0016887">
    <property type="term" value="F:ATP hydrolysis activity"/>
    <property type="evidence" value="ECO:0007669"/>
    <property type="project" value="InterPro"/>
</dbReference>
<dbReference type="EMBL" id="CAJOBE010001643">
    <property type="protein sequence ID" value="CAF3762158.1"/>
    <property type="molecule type" value="Genomic_DNA"/>
</dbReference>
<dbReference type="PROSITE" id="PS00750">
    <property type="entry name" value="TCP1_1"/>
    <property type="match status" value="1"/>
</dbReference>
<dbReference type="InterPro" id="IPR027410">
    <property type="entry name" value="TCP-1-like_intermed_sf"/>
</dbReference>
<proteinExistence type="inferred from homology"/>
<evidence type="ECO:0000256" key="5">
    <source>
        <dbReference type="ARBA" id="ARBA00022917"/>
    </source>
</evidence>
<evidence type="ECO:0000256" key="6">
    <source>
        <dbReference type="ARBA" id="ARBA00023146"/>
    </source>
</evidence>
<keyword evidence="4 8" id="KW-0067">ATP-binding</keyword>
<evidence type="ECO:0000256" key="7">
    <source>
        <dbReference type="ARBA" id="ARBA00023186"/>
    </source>
</evidence>
<gene>
    <name evidence="10" type="ORF">FNK824_LOCUS12866</name>
</gene>
<feature type="domain" description="Thioredoxin" evidence="9">
    <location>
        <begin position="656"/>
        <end position="804"/>
    </location>
</feature>
<evidence type="ECO:0000313" key="11">
    <source>
        <dbReference type="Proteomes" id="UP000663874"/>
    </source>
</evidence>
<evidence type="ECO:0000256" key="4">
    <source>
        <dbReference type="ARBA" id="ARBA00022840"/>
    </source>
</evidence>
<dbReference type="Pfam" id="PF00085">
    <property type="entry name" value="Thioredoxin"/>
    <property type="match status" value="1"/>
</dbReference>
<dbReference type="Gene3D" id="3.40.30.10">
    <property type="entry name" value="Glutaredoxin"/>
    <property type="match status" value="1"/>
</dbReference>
<dbReference type="PRINTS" id="PR00304">
    <property type="entry name" value="TCOMPLEXTCP1"/>
</dbReference>
<comment type="caution">
    <text evidence="10">The sequence shown here is derived from an EMBL/GenBank/DDBJ whole genome shotgun (WGS) entry which is preliminary data.</text>
</comment>
<dbReference type="Gene3D" id="2.20.25.240">
    <property type="match status" value="1"/>
</dbReference>
<dbReference type="PROSITE" id="PS51352">
    <property type="entry name" value="THIOREDOXIN_2"/>
    <property type="match status" value="1"/>
</dbReference>
<dbReference type="AlphaFoldDB" id="A0A818Z0Z8"/>
<dbReference type="SUPFAM" id="SSF48592">
    <property type="entry name" value="GroEL equatorial domain-like"/>
    <property type="match status" value="1"/>
</dbReference>
<protein>
    <recommendedName>
        <fullName evidence="9">Thioredoxin domain-containing protein</fullName>
    </recommendedName>
</protein>
<dbReference type="InterPro" id="IPR013766">
    <property type="entry name" value="Thioredoxin_domain"/>
</dbReference>
<dbReference type="Proteomes" id="UP000663874">
    <property type="component" value="Unassembled WGS sequence"/>
</dbReference>
<dbReference type="Gene3D" id="1.10.560.10">
    <property type="entry name" value="GroEL-like equatorial domain"/>
    <property type="match status" value="2"/>
</dbReference>
<sequence length="1278" mass="145450">MSTVNCDSFSKFTTQTGNDGIMFKNYHFGLKRTNKCGTQMWICTHRSCNASITTREDSIVKTSSIKSDGTHEFQHPPKMDLKVYECIRSIKRRIEEEPTAPVSLLYEQQVKKFRRENGSAGSVPIFDRVKSSLYEYRSSMQPPIPKTLSSIIVPHRLTRTLMDQNFLFCHNRLASILGFASPMAIQLLGANEHWNSDETFRTAPKLFYKIYSIHVWDDFSMKPVIYAALPNKKFDTYDIFLNELNMYAKSYDDEVRRQISNILMLPLLPPEEIDLAFADIIEDLSSINEKFLKLTDYILRTYIEEVLFPPCFWNLFSLIGVRPKTNNHLEVYHGQLNSHCQTHPNLWAWIRYVQESEESTMVRVEQEHAQQRSTRPKRLTSVTNENILIQAKQDYLDGLLDLKDYQQRLRSLGYRYINVFDTFDKDDLDYEPQQNVLKYGYFQLQRAQKSYLDSCFASKKIDLHLIKRFIEIQVILLAPICPHICDHVYQFLHPEKSIMNAKWPIPEQIVNNNYNLDDGECNITYSTIATAALSTCHFYLIVGLLNEKQFAYLLHTSLGYGSLNGSTTIAKEIVKNIIQDIVRDINFLHQYRPVEHKDKIEISNMNHLKMLIDGGATLEQDSIQEALLLLNDDQSNIRIQTLLEQDDEKLLVQKLYKAVKVLSPITFLLDDINEEHEYVWKKITHGRSNMSSQNLYSSNTLREITNNGLNNELATAGDKLVIVNFFATWCDSCKNIVPHIEQLSGLYLNNVFLNVDIEKCMNEVLRYSINIIPTFLFIQHGEEVDRLEFFDEEYTEKTIKKFSNDTSSKDIKYSTFSKAIAVGNLVKSALGPKGMDKILRCNMSGGLDADKLLITNNRTMILSKIGVDNPVVKDLVDISKVQYDEVGDGSKSVVVLASELLRETENLLAQKIHLQTIITGWRKATNEALTVLEGVAKNNSSNLEQFKSDLMNIARTTLSSKILQEKKDHLSKLCFLLGERIGTNMPKRIENARILIANIPMDTDKRKVSDSSVHIDSIAKLVQLELAKNEKIKDKVEKILQFSCNLFINRQLICDYANQLFAEKGVMTIEHADFEGLKRLAQILDADIVSTLDTPDEIRLGKCILIEEVIVNEDKLIKLSGVTQGEACTIVLHGATQQILDEAERSIHGALCVLSQTVKEPRICYGEGAAETLMATAVSQLAEKTSGEESVVIESFAHALRQLPTIIADNAGYDSAILIDNLRTAHALGKSAFGLDMEKGVTCDMVELGILEPFYLKQQVVIKAAKAVEMILCLDNII</sequence>
<accession>A0A818Z0Z8</accession>
<name>A0A818Z0Z8_9BILA</name>
<dbReference type="SUPFAM" id="SSF54849">
    <property type="entry name" value="GroEL-intermediate domain like"/>
    <property type="match status" value="1"/>
</dbReference>
<dbReference type="SUPFAM" id="SSF52029">
    <property type="entry name" value="GroEL apical domain-like"/>
    <property type="match status" value="1"/>
</dbReference>
<keyword evidence="2" id="KW-0436">Ligase</keyword>
<keyword evidence="5" id="KW-0648">Protein biosynthesis</keyword>
<dbReference type="Pfam" id="PF00118">
    <property type="entry name" value="Cpn60_TCP1"/>
    <property type="match status" value="2"/>
</dbReference>
<evidence type="ECO:0000256" key="3">
    <source>
        <dbReference type="ARBA" id="ARBA00022741"/>
    </source>
</evidence>
<dbReference type="InterPro" id="IPR002194">
    <property type="entry name" value="Chaperonin_TCP-1_CS"/>
</dbReference>
<dbReference type="SUPFAM" id="SSF47323">
    <property type="entry name" value="Anticodon-binding domain of a subclass of class I aminoacyl-tRNA synthetases"/>
    <property type="match status" value="1"/>
</dbReference>
<dbReference type="InterPro" id="IPR017998">
    <property type="entry name" value="Chaperone_TCP-1"/>
</dbReference>
<dbReference type="GO" id="GO:0051082">
    <property type="term" value="F:unfolded protein binding"/>
    <property type="evidence" value="ECO:0007669"/>
    <property type="project" value="InterPro"/>
</dbReference>
<evidence type="ECO:0000313" key="10">
    <source>
        <dbReference type="EMBL" id="CAF3762158.1"/>
    </source>
</evidence>
<dbReference type="CDD" id="cd02947">
    <property type="entry name" value="TRX_family"/>
    <property type="match status" value="1"/>
</dbReference>
<dbReference type="InterPro" id="IPR009080">
    <property type="entry name" value="tRNAsynth_Ia_anticodon-bd"/>
</dbReference>
<reference evidence="10" key="1">
    <citation type="submission" date="2021-02" db="EMBL/GenBank/DDBJ databases">
        <authorList>
            <person name="Nowell W R."/>
        </authorList>
    </citation>
    <scope>NUCLEOTIDE SEQUENCE</scope>
</reference>
<dbReference type="InterPro" id="IPR002423">
    <property type="entry name" value="Cpn60/GroEL/TCP-1"/>
</dbReference>
<dbReference type="GO" id="GO:0004812">
    <property type="term" value="F:aminoacyl-tRNA ligase activity"/>
    <property type="evidence" value="ECO:0007669"/>
    <property type="project" value="UniProtKB-KW"/>
</dbReference>
<dbReference type="SUPFAM" id="SSF52833">
    <property type="entry name" value="Thioredoxin-like"/>
    <property type="match status" value="1"/>
</dbReference>
<comment type="similarity">
    <text evidence="1 8">Belongs to the TCP-1 chaperonin family.</text>
</comment>
<evidence type="ECO:0000259" key="9">
    <source>
        <dbReference type="PROSITE" id="PS51352"/>
    </source>
</evidence>
<dbReference type="GO" id="GO:0005524">
    <property type="term" value="F:ATP binding"/>
    <property type="evidence" value="ECO:0007669"/>
    <property type="project" value="UniProtKB-KW"/>
</dbReference>
<keyword evidence="7 8" id="KW-0143">Chaperone</keyword>
<evidence type="ECO:0000256" key="1">
    <source>
        <dbReference type="ARBA" id="ARBA00008020"/>
    </source>
</evidence>